<organism evidence="3 4">
    <name type="scientific">Winogradskyella marincola</name>
    <dbReference type="NCBI Taxonomy" id="3037795"/>
    <lineage>
        <taxon>Bacteria</taxon>
        <taxon>Pseudomonadati</taxon>
        <taxon>Bacteroidota</taxon>
        <taxon>Flavobacteriia</taxon>
        <taxon>Flavobacteriales</taxon>
        <taxon>Flavobacteriaceae</taxon>
        <taxon>Winogradskyella</taxon>
    </lineage>
</organism>
<dbReference type="PROSITE" id="PS00194">
    <property type="entry name" value="THIOREDOXIN_1"/>
    <property type="match status" value="1"/>
</dbReference>
<keyword evidence="4" id="KW-1185">Reference proteome</keyword>
<keyword evidence="1" id="KW-0676">Redox-active center</keyword>
<gene>
    <name evidence="3" type="ORF">P7122_02935</name>
</gene>
<dbReference type="InterPro" id="IPR036249">
    <property type="entry name" value="Thioredoxin-like_sf"/>
</dbReference>
<dbReference type="SUPFAM" id="SSF52833">
    <property type="entry name" value="Thioredoxin-like"/>
    <property type="match status" value="1"/>
</dbReference>
<feature type="domain" description="Thioredoxin-like fold" evidence="2">
    <location>
        <begin position="43"/>
        <end position="158"/>
    </location>
</feature>
<dbReference type="Pfam" id="PF13098">
    <property type="entry name" value="Thioredoxin_2"/>
    <property type="match status" value="1"/>
</dbReference>
<sequence length="189" mass="22371">MGKTKLLIAFIAFGTLVSFQKTTEAPEKEINWMTLEEAIKLQEKEPKKIIMDVYTNWCGPCKMLDKNTFHNEDVVDYVNEHYYAVKFNAEGKDTITYKDKTYTNPKYDASKASRRNSVHQFTRALNVSAYPTMVFFNEEGNYIQAIKGYLKPQKLELYLKLFKTDKYKEMTTQEKFNEYYKNFEPTFKE</sequence>
<evidence type="ECO:0000259" key="2">
    <source>
        <dbReference type="Pfam" id="PF13098"/>
    </source>
</evidence>
<dbReference type="Gene3D" id="3.40.30.10">
    <property type="entry name" value="Glutaredoxin"/>
    <property type="match status" value="1"/>
</dbReference>
<dbReference type="PRINTS" id="PR00421">
    <property type="entry name" value="THIOREDOXIN"/>
</dbReference>
<reference evidence="3 4" key="1">
    <citation type="submission" date="2023-03" db="EMBL/GenBank/DDBJ databases">
        <title>Strain YYF002 represents a novel species in the genus Winogradskyella isolated from seawater.</title>
        <authorList>
            <person name="Fu Z.-Y."/>
        </authorList>
    </citation>
    <scope>NUCLEOTIDE SEQUENCE [LARGE SCALE GENOMIC DNA]</scope>
    <source>
        <strain evidence="3 4">YYF002</strain>
    </source>
</reference>
<dbReference type="InterPro" id="IPR017937">
    <property type="entry name" value="Thioredoxin_CS"/>
</dbReference>
<name>A0ABT6FYE6_9FLAO</name>
<evidence type="ECO:0000313" key="3">
    <source>
        <dbReference type="EMBL" id="MDG4714813.1"/>
    </source>
</evidence>
<protein>
    <submittedName>
        <fullName evidence="3">Thioredoxin fold domain-containing protein</fullName>
    </submittedName>
</protein>
<dbReference type="RefSeq" id="WP_278004276.1">
    <property type="nucleotide sequence ID" value="NZ_JARSBN010000001.1"/>
</dbReference>
<accession>A0ABT6FYE6</accession>
<proteinExistence type="predicted"/>
<dbReference type="Proteomes" id="UP001529085">
    <property type="component" value="Unassembled WGS sequence"/>
</dbReference>
<dbReference type="InterPro" id="IPR012336">
    <property type="entry name" value="Thioredoxin-like_fold"/>
</dbReference>
<evidence type="ECO:0000313" key="4">
    <source>
        <dbReference type="Proteomes" id="UP001529085"/>
    </source>
</evidence>
<evidence type="ECO:0000256" key="1">
    <source>
        <dbReference type="ARBA" id="ARBA00023284"/>
    </source>
</evidence>
<dbReference type="EMBL" id="JARSBN010000001">
    <property type="protein sequence ID" value="MDG4714813.1"/>
    <property type="molecule type" value="Genomic_DNA"/>
</dbReference>
<comment type="caution">
    <text evidence="3">The sequence shown here is derived from an EMBL/GenBank/DDBJ whole genome shotgun (WGS) entry which is preliminary data.</text>
</comment>